<proteinExistence type="predicted"/>
<dbReference type="InterPro" id="IPR005532">
    <property type="entry name" value="SUMF_dom"/>
</dbReference>
<dbReference type="InterPro" id="IPR016187">
    <property type="entry name" value="CTDL_fold"/>
</dbReference>
<dbReference type="Gene3D" id="3.90.1580.10">
    <property type="entry name" value="paralog of FGE (formylglycine-generating enzyme)"/>
    <property type="match status" value="1"/>
</dbReference>
<evidence type="ECO:0000313" key="3">
    <source>
        <dbReference type="Proteomes" id="UP000463138"/>
    </source>
</evidence>
<dbReference type="SUPFAM" id="SSF56436">
    <property type="entry name" value="C-type lectin-like"/>
    <property type="match status" value="1"/>
</dbReference>
<dbReference type="InterPro" id="IPR042095">
    <property type="entry name" value="SUMF_sf"/>
</dbReference>
<accession>A0A7V7GVR2</accession>
<evidence type="ECO:0000313" key="2">
    <source>
        <dbReference type="EMBL" id="KAA0696216.1"/>
    </source>
</evidence>
<dbReference type="GO" id="GO:0120147">
    <property type="term" value="F:formylglycine-generating oxidase activity"/>
    <property type="evidence" value="ECO:0007669"/>
    <property type="project" value="TreeGrafter"/>
</dbReference>
<dbReference type="PANTHER" id="PTHR23150:SF19">
    <property type="entry name" value="FORMYLGLYCINE-GENERATING ENZYME"/>
    <property type="match status" value="1"/>
</dbReference>
<dbReference type="AlphaFoldDB" id="A0A7V7GVR2"/>
<dbReference type="RefSeq" id="WP_149331187.1">
    <property type="nucleotide sequence ID" value="NZ_QOVF01000001.1"/>
</dbReference>
<organism evidence="2 3">
    <name type="scientific">Halopseudomonas laoshanensis</name>
    <dbReference type="NCBI Taxonomy" id="2268758"/>
    <lineage>
        <taxon>Bacteria</taxon>
        <taxon>Pseudomonadati</taxon>
        <taxon>Pseudomonadota</taxon>
        <taxon>Gammaproteobacteria</taxon>
        <taxon>Pseudomonadales</taxon>
        <taxon>Pseudomonadaceae</taxon>
        <taxon>Halopseudomonas</taxon>
    </lineage>
</organism>
<sequence>MRNFLSIPILVTGLSFLYGCNDDSYNIRQAGEAEKLGEEKEPIIPDMVHIEGGVFVMGDFGATGKDGVWRPYFPAAMEQNAAHEVTLSSYSLGRFKITWEDFDNYLLANHLEPIERGLSKTWARKPFEQEPTSRFYGSKPAQVTWQEANNYCGWLGEKIGVPVTLPTSAQWEFAARNRGSQDWVYPTHDGQPLHNHPELAKEVDETSSFVPVGSQLPANPLGLFDMAGNGMEWVQDWFSKEYYQERPTRVDPKGPEEGTQRVVRNLGTDSLDFSFSRTGISESLPSMMNPEWESVAEYTFRCAVQSPEPIKSRQ</sequence>
<keyword evidence="3" id="KW-1185">Reference proteome</keyword>
<name>A0A7V7GVR2_9GAMM</name>
<comment type="caution">
    <text evidence="2">The sequence shown here is derived from an EMBL/GenBank/DDBJ whole genome shotgun (WGS) entry which is preliminary data.</text>
</comment>
<dbReference type="PANTHER" id="PTHR23150">
    <property type="entry name" value="SULFATASE MODIFYING FACTOR 1, 2"/>
    <property type="match status" value="1"/>
</dbReference>
<dbReference type="PROSITE" id="PS51257">
    <property type="entry name" value="PROKAR_LIPOPROTEIN"/>
    <property type="match status" value="1"/>
</dbReference>
<dbReference type="InterPro" id="IPR051043">
    <property type="entry name" value="Sulfatase_Mod_Factor_Kinase"/>
</dbReference>
<gene>
    <name evidence="2" type="ORF">DT594_02325</name>
</gene>
<dbReference type="EMBL" id="QOVF01000001">
    <property type="protein sequence ID" value="KAA0696216.1"/>
    <property type="molecule type" value="Genomic_DNA"/>
</dbReference>
<protein>
    <recommendedName>
        <fullName evidence="1">Sulfatase-modifying factor enzyme-like domain-containing protein</fullName>
    </recommendedName>
</protein>
<feature type="domain" description="Sulfatase-modifying factor enzyme-like" evidence="1">
    <location>
        <begin position="45"/>
        <end position="264"/>
    </location>
</feature>
<evidence type="ECO:0000259" key="1">
    <source>
        <dbReference type="Pfam" id="PF03781"/>
    </source>
</evidence>
<dbReference type="OrthoDB" id="9768004at2"/>
<dbReference type="Pfam" id="PF03781">
    <property type="entry name" value="FGE-sulfatase"/>
    <property type="match status" value="1"/>
</dbReference>
<dbReference type="Proteomes" id="UP000463138">
    <property type="component" value="Unassembled WGS sequence"/>
</dbReference>
<reference evidence="2 3" key="1">
    <citation type="submission" date="2018-07" db="EMBL/GenBank/DDBJ databases">
        <title>Pseudomonas laoshanensis sp. nov., isolated from soil.</title>
        <authorList>
            <person name="Sun J."/>
            <person name="Yu L."/>
            <person name="Wang M."/>
            <person name="Zhang C."/>
        </authorList>
    </citation>
    <scope>NUCLEOTIDE SEQUENCE [LARGE SCALE GENOMIC DNA]</scope>
    <source>
        <strain evidence="2 3">Y22</strain>
    </source>
</reference>